<sequence>MGANLFAKGPVHSQKIIAHGVAFADKSAPTQTSLPLILPAGRGSELVREGAGTFAEDFIAYGIAFADKSGPTQTSSPLILPAGRGSELVREGAGTFAEDLSLTA</sequence>
<evidence type="ECO:0000313" key="1">
    <source>
        <dbReference type="EMBL" id="POC83781.1"/>
    </source>
</evidence>
<evidence type="ECO:0000313" key="2">
    <source>
        <dbReference type="Proteomes" id="UP000237477"/>
    </source>
</evidence>
<reference evidence="1 2" key="1">
    <citation type="submission" date="2016-10" db="EMBL/GenBank/DDBJ databases">
        <title>Comparative genomics of Pseudomonas syringae.</title>
        <authorList>
            <person name="Hulin M.T."/>
        </authorList>
    </citation>
    <scope>NUCLEOTIDE SEQUENCE [LARGE SCALE GENOMIC DNA]</scope>
    <source>
        <strain evidence="2">R2-5255</strain>
    </source>
</reference>
<dbReference type="Proteomes" id="UP000237477">
    <property type="component" value="Unassembled WGS sequence"/>
</dbReference>
<keyword evidence="2" id="KW-1185">Reference proteome</keyword>
<comment type="caution">
    <text evidence="1">The sequence shown here is derived from an EMBL/GenBank/DDBJ whole genome shotgun (WGS) entry which is preliminary data.</text>
</comment>
<gene>
    <name evidence="1" type="ORF">BKM26_24590</name>
</gene>
<name>A0ABX4YRY5_9PSED</name>
<organism evidence="1 2">
    <name type="scientific">Pseudomonas avellanae pv. morsprunorum</name>
    <dbReference type="NCBI Taxonomy" id="3380385"/>
    <lineage>
        <taxon>Bacteria</taxon>
        <taxon>Pseudomonadati</taxon>
        <taxon>Pseudomonadota</taxon>
        <taxon>Gammaproteobacteria</taxon>
        <taxon>Pseudomonadales</taxon>
        <taxon>Pseudomonadaceae</taxon>
        <taxon>Pseudomonas</taxon>
    </lineage>
</organism>
<accession>A0ABX4YRY5</accession>
<protein>
    <submittedName>
        <fullName evidence="1">Uncharacterized protein</fullName>
    </submittedName>
</protein>
<dbReference type="EMBL" id="MLEC01000058">
    <property type="protein sequence ID" value="POC83781.1"/>
    <property type="molecule type" value="Genomic_DNA"/>
</dbReference>
<proteinExistence type="predicted"/>